<evidence type="ECO:0000313" key="1">
    <source>
        <dbReference type="EMBL" id="MRG86042.1"/>
    </source>
</evidence>
<dbReference type="AlphaFoldDB" id="A0A6G1X523"/>
<dbReference type="OrthoDB" id="483160at2"/>
<keyword evidence="1" id="KW-0413">Isomerase</keyword>
<comment type="caution">
    <text evidence="1">The sequence shown here is derived from an EMBL/GenBank/DDBJ whole genome shotgun (WGS) entry which is preliminary data.</text>
</comment>
<dbReference type="InterPro" id="IPR053714">
    <property type="entry name" value="Iso_Racemase_Enz_sf"/>
</dbReference>
<organism evidence="1 2">
    <name type="scientific">Salinibacillus xinjiangensis</name>
    <dbReference type="NCBI Taxonomy" id="1229268"/>
    <lineage>
        <taxon>Bacteria</taxon>
        <taxon>Bacillati</taxon>
        <taxon>Bacillota</taxon>
        <taxon>Bacilli</taxon>
        <taxon>Bacillales</taxon>
        <taxon>Bacillaceae</taxon>
        <taxon>Salinibacillus</taxon>
    </lineage>
</organism>
<name>A0A6G1X523_9BACI</name>
<reference evidence="1 2" key="1">
    <citation type="submission" date="2019-11" db="EMBL/GenBank/DDBJ databases">
        <authorList>
            <person name="Li J."/>
        </authorList>
    </citation>
    <scope>NUCLEOTIDE SEQUENCE [LARGE SCALE GENOMIC DNA]</scope>
    <source>
        <strain evidence="1 2">J4</strain>
    </source>
</reference>
<keyword evidence="2" id="KW-1185">Reference proteome</keyword>
<proteinExistence type="predicted"/>
<dbReference type="Proteomes" id="UP000480185">
    <property type="component" value="Unassembled WGS sequence"/>
</dbReference>
<dbReference type="Pfam" id="PF17645">
    <property type="entry name" value="Amdase"/>
    <property type="match status" value="1"/>
</dbReference>
<dbReference type="PANTHER" id="PTHR40267:SF1">
    <property type="entry name" value="BLR3294 PROTEIN"/>
    <property type="match status" value="1"/>
</dbReference>
<dbReference type="EMBL" id="WJNH01000003">
    <property type="protein sequence ID" value="MRG86042.1"/>
    <property type="molecule type" value="Genomic_DNA"/>
</dbReference>
<dbReference type="Gene3D" id="3.40.50.12500">
    <property type="match status" value="1"/>
</dbReference>
<dbReference type="RefSeq" id="WP_153727962.1">
    <property type="nucleotide sequence ID" value="NZ_WJNH01000003.1"/>
</dbReference>
<dbReference type="PIRSF" id="PIRSF015736">
    <property type="entry name" value="MI"/>
    <property type="match status" value="1"/>
</dbReference>
<evidence type="ECO:0000313" key="2">
    <source>
        <dbReference type="Proteomes" id="UP000480185"/>
    </source>
</evidence>
<dbReference type="InterPro" id="IPR026286">
    <property type="entry name" value="MaiA/AMDase"/>
</dbReference>
<sequence>MNPKMSSPKVGFLYPGYAAEDDYPRLGKMVNPNVDVELIITEFNEDAHTVEALSEMGSNRRIVDGTKHLVGKGVQSVLWTSTSASFVRGLEGIKEQIATLEEQLNVPASTTALAFVRAAKAIGAKRVALAATYPEDVALLFKVLLESFDIEVIQFASKGIITAAEVGTLQKDEVGNLAVENDCPDADALFIPDTALHSAEWIEDLEEAVQKPVLTANQVSFWEALRLTGQFTPQKGLGTLFKQELPKEGELDVIKS</sequence>
<dbReference type="PANTHER" id="PTHR40267">
    <property type="entry name" value="BLR3294 PROTEIN"/>
    <property type="match status" value="1"/>
</dbReference>
<gene>
    <name evidence="1" type="ORF">GH754_06840</name>
</gene>
<protein>
    <submittedName>
        <fullName evidence="1">Maleate cis-trans isomerase</fullName>
    </submittedName>
</protein>
<dbReference type="GO" id="GO:0016853">
    <property type="term" value="F:isomerase activity"/>
    <property type="evidence" value="ECO:0007669"/>
    <property type="project" value="UniProtKB-KW"/>
</dbReference>
<accession>A0A6G1X523</accession>